<reference evidence="2" key="1">
    <citation type="submission" date="2021-02" db="EMBL/GenBank/DDBJ databases">
        <authorList>
            <person name="Nowell W R."/>
        </authorList>
    </citation>
    <scope>NUCLEOTIDE SEQUENCE</scope>
</reference>
<dbReference type="EMBL" id="CAJOBO010003820">
    <property type="protein sequence ID" value="CAF4504201.1"/>
    <property type="molecule type" value="Genomic_DNA"/>
</dbReference>
<evidence type="ECO:0000313" key="4">
    <source>
        <dbReference type="Proteomes" id="UP000663851"/>
    </source>
</evidence>
<gene>
    <name evidence="2" type="ORF">HFQ381_LOCUS27994</name>
    <name evidence="3" type="ORF">TOA249_LOCUS27851</name>
    <name evidence="1" type="ORF">UJA718_LOCUS21999</name>
</gene>
<dbReference type="Proteomes" id="UP000663838">
    <property type="component" value="Unassembled WGS sequence"/>
</dbReference>
<dbReference type="EMBL" id="CAJOBS010003667">
    <property type="protein sequence ID" value="CAF4862959.1"/>
    <property type="molecule type" value="Genomic_DNA"/>
</dbReference>
<dbReference type="EMBL" id="CAJOBP010004423">
    <property type="protein sequence ID" value="CAF4439742.1"/>
    <property type="molecule type" value="Genomic_DNA"/>
</dbReference>
<organism evidence="2 4">
    <name type="scientific">Rotaria socialis</name>
    <dbReference type="NCBI Taxonomy" id="392032"/>
    <lineage>
        <taxon>Eukaryota</taxon>
        <taxon>Metazoa</taxon>
        <taxon>Spiralia</taxon>
        <taxon>Gnathifera</taxon>
        <taxon>Rotifera</taxon>
        <taxon>Eurotatoria</taxon>
        <taxon>Bdelloidea</taxon>
        <taxon>Philodinida</taxon>
        <taxon>Philodinidae</taxon>
        <taxon>Rotaria</taxon>
    </lineage>
</organism>
<dbReference type="Proteomes" id="UP000663851">
    <property type="component" value="Unassembled WGS sequence"/>
</dbReference>
<dbReference type="AlphaFoldDB" id="A0A820VNV2"/>
<sequence length="144" mass="16443">MTDGIRLKCERIFDYLYSKELVHTPVSFEADDDDSYEHPIDGPSYTQESSILNRIKQFLDEIEHSSTKQQLLAVVAVDFSPSILRAHFPTITDSQINAALKHIYRFGQEKPDRIFSKYCWGIKVSPSDPELNSASNGLVFMGRQ</sequence>
<protein>
    <submittedName>
        <fullName evidence="2">Uncharacterized protein</fullName>
    </submittedName>
</protein>
<dbReference type="Proteomes" id="UP000663873">
    <property type="component" value="Unassembled WGS sequence"/>
</dbReference>
<evidence type="ECO:0000313" key="1">
    <source>
        <dbReference type="EMBL" id="CAF4439742.1"/>
    </source>
</evidence>
<name>A0A820VNV2_9BILA</name>
<keyword evidence="5" id="KW-1185">Reference proteome</keyword>
<evidence type="ECO:0000313" key="3">
    <source>
        <dbReference type="EMBL" id="CAF4862959.1"/>
    </source>
</evidence>
<accession>A0A820VNV2</accession>
<proteinExistence type="predicted"/>
<evidence type="ECO:0000313" key="2">
    <source>
        <dbReference type="EMBL" id="CAF4504201.1"/>
    </source>
</evidence>
<evidence type="ECO:0000313" key="5">
    <source>
        <dbReference type="Proteomes" id="UP000663873"/>
    </source>
</evidence>
<comment type="caution">
    <text evidence="2">The sequence shown here is derived from an EMBL/GenBank/DDBJ whole genome shotgun (WGS) entry which is preliminary data.</text>
</comment>